<sequence>MTGINKKSVANGTSPAICCQTFVCSDDIKYNKSWCVVAVYGIKRAGEPRYLPMTSSG</sequence>
<reference evidence="1" key="1">
    <citation type="journal article" date="2011" name="BMC Genomics">
        <title>Shotgun sequencing of Yersinia enterocolitica strain W22703 (biotype 2, serotype O:9): genomic evidence for oscillation between invertebrates and mammals.</title>
        <authorList>
            <person name="Fuchs T.M."/>
            <person name="Brandt K."/>
            <person name="Starke M."/>
            <person name="Rattei T."/>
        </authorList>
    </citation>
    <scope>NUCLEOTIDE SEQUENCE</scope>
</reference>
<organism evidence="1">
    <name type="scientific">Yersinia enterocolitica W22703</name>
    <dbReference type="NCBI Taxonomy" id="913028"/>
    <lineage>
        <taxon>Bacteria</taxon>
        <taxon>Pseudomonadati</taxon>
        <taxon>Pseudomonadota</taxon>
        <taxon>Gammaproteobacteria</taxon>
        <taxon>Enterobacterales</taxon>
        <taxon>Yersiniaceae</taxon>
        <taxon>Yersinia</taxon>
    </lineage>
</organism>
<accession>F4MVR9</accession>
<name>F4MVR9_YEREN</name>
<protein>
    <submittedName>
        <fullName evidence="1">Uncharacterized protein</fullName>
    </submittedName>
</protein>
<dbReference type="AlphaFoldDB" id="F4MVR9"/>
<evidence type="ECO:0000313" key="1">
    <source>
        <dbReference type="EMBL" id="CBX69938.1"/>
    </source>
</evidence>
<dbReference type="EMBL" id="FR718511">
    <property type="protein sequence ID" value="CBX69938.1"/>
    <property type="molecule type" value="Genomic_DNA"/>
</dbReference>
<proteinExistence type="predicted"/>
<gene>
    <name evidence="1" type="ORF">YEW_DO15210</name>
</gene>